<dbReference type="InterPro" id="IPR010133">
    <property type="entry name" value="Bacteriocin_signal_seq"/>
</dbReference>
<keyword evidence="4" id="KW-0588">Pheromone</keyword>
<sequence>MEMTLNINSFNELTNDELMLVNGGEWSWGAFFGSVFKGMEKGYHDADPNATTKVPYIGEVPAPIVGALVGGIHGAIDYLVCGWW</sequence>
<gene>
    <name evidence="6" type="ORF">SAMN02744040_01108</name>
</gene>
<dbReference type="InterPro" id="IPR004288">
    <property type="entry name" value="Competence_ComC"/>
</dbReference>
<dbReference type="EMBL" id="FQXH01000009">
    <property type="protein sequence ID" value="SHH17652.1"/>
    <property type="molecule type" value="Genomic_DNA"/>
</dbReference>
<name>A0A1M5QU89_9FIRM</name>
<evidence type="ECO:0000256" key="5">
    <source>
        <dbReference type="ARBA" id="ARBA00023287"/>
    </source>
</evidence>
<keyword evidence="7" id="KW-1185">Reference proteome</keyword>
<dbReference type="GO" id="GO:0005186">
    <property type="term" value="F:pheromone activity"/>
    <property type="evidence" value="ECO:0007669"/>
    <property type="project" value="InterPro"/>
</dbReference>
<dbReference type="AlphaFoldDB" id="A0A1M5QU89"/>
<dbReference type="NCBIfam" id="TIGR01847">
    <property type="entry name" value="bacteriocin_sig"/>
    <property type="match status" value="1"/>
</dbReference>
<evidence type="ECO:0000256" key="3">
    <source>
        <dbReference type="ARBA" id="ARBA00022525"/>
    </source>
</evidence>
<evidence type="ECO:0000256" key="4">
    <source>
        <dbReference type="ARBA" id="ARBA00023044"/>
    </source>
</evidence>
<evidence type="ECO:0000313" key="7">
    <source>
        <dbReference type="Proteomes" id="UP000242520"/>
    </source>
</evidence>
<organism evidence="6 7">
    <name type="scientific">Tepidibacter thalassicus DSM 15285</name>
    <dbReference type="NCBI Taxonomy" id="1123350"/>
    <lineage>
        <taxon>Bacteria</taxon>
        <taxon>Bacillati</taxon>
        <taxon>Bacillota</taxon>
        <taxon>Clostridia</taxon>
        <taxon>Peptostreptococcales</taxon>
        <taxon>Peptostreptococcaceae</taxon>
        <taxon>Tepidibacter</taxon>
    </lineage>
</organism>
<comment type="function">
    <text evidence="1">Acts as a pheromone, induces cells to develop competence for genetic transformation.</text>
</comment>
<evidence type="ECO:0000313" key="6">
    <source>
        <dbReference type="EMBL" id="SHH17652.1"/>
    </source>
</evidence>
<evidence type="ECO:0000256" key="1">
    <source>
        <dbReference type="ARBA" id="ARBA00002667"/>
    </source>
</evidence>
<reference evidence="7" key="1">
    <citation type="submission" date="2016-11" db="EMBL/GenBank/DDBJ databases">
        <authorList>
            <person name="Varghese N."/>
            <person name="Submissions S."/>
        </authorList>
    </citation>
    <scope>NUCLEOTIDE SEQUENCE [LARGE SCALE GENOMIC DNA]</scope>
    <source>
        <strain evidence="7">DSM 15285</strain>
    </source>
</reference>
<dbReference type="Pfam" id="PF03047">
    <property type="entry name" value="ComC"/>
    <property type="match status" value="1"/>
</dbReference>
<keyword evidence="5" id="KW-0178">Competence</keyword>
<evidence type="ECO:0000256" key="2">
    <source>
        <dbReference type="ARBA" id="ARBA00009039"/>
    </source>
</evidence>
<dbReference type="RefSeq" id="WP_072724451.1">
    <property type="nucleotide sequence ID" value="NZ_FQXH01000009.1"/>
</dbReference>
<protein>
    <submittedName>
        <fullName evidence="6">Bacteriocin-type signal sequence-containing protein</fullName>
    </submittedName>
</protein>
<dbReference type="Proteomes" id="UP000242520">
    <property type="component" value="Unassembled WGS sequence"/>
</dbReference>
<accession>A0A1M5QU89</accession>
<comment type="similarity">
    <text evidence="2">Belongs to the ComC family.</text>
</comment>
<dbReference type="STRING" id="1123350.SAMN02744040_01108"/>
<keyword evidence="3" id="KW-0964">Secreted</keyword>
<proteinExistence type="inferred from homology"/>